<feature type="chain" id="PRO_5045420232" evidence="1">
    <location>
        <begin position="20"/>
        <end position="189"/>
    </location>
</feature>
<proteinExistence type="predicted"/>
<keyword evidence="3" id="KW-1185">Reference proteome</keyword>
<sequence length="189" mass="20412">MRAISALAVVAATMLSGCAATMGDLQKNAQGAFDQVKRAVTPQQVVDYTDASKRIFDLAGETIETTKKAGYQVPFVDVAKVSFRAQGGQPYVVDTIRLVRFPVPQDVMDAQPAELKTMLDALSARLIAWHKFEPIEVIVVSNGESDTTVAALRSRLPGIKVSETTVTNAKGYPGIEARMVSTQLTRVLQ</sequence>
<dbReference type="Proteomes" id="UP001606134">
    <property type="component" value="Unassembled WGS sequence"/>
</dbReference>
<gene>
    <name evidence="2" type="ORF">ACG04R_16310</name>
</gene>
<evidence type="ECO:0000313" key="3">
    <source>
        <dbReference type="Proteomes" id="UP001606134"/>
    </source>
</evidence>
<evidence type="ECO:0000313" key="2">
    <source>
        <dbReference type="EMBL" id="MFG6488251.1"/>
    </source>
</evidence>
<comment type="caution">
    <text evidence="2">The sequence shown here is derived from an EMBL/GenBank/DDBJ whole genome shotgun (WGS) entry which is preliminary data.</text>
</comment>
<reference evidence="2 3" key="1">
    <citation type="submission" date="2024-08" db="EMBL/GenBank/DDBJ databases">
        <authorList>
            <person name="Lu H."/>
        </authorList>
    </citation>
    <scope>NUCLEOTIDE SEQUENCE [LARGE SCALE GENOMIC DNA]</scope>
    <source>
        <strain evidence="2 3">BYS78W</strain>
    </source>
</reference>
<dbReference type="PROSITE" id="PS51257">
    <property type="entry name" value="PROKAR_LIPOPROTEIN"/>
    <property type="match status" value="1"/>
</dbReference>
<keyword evidence="1" id="KW-0732">Signal</keyword>
<feature type="signal peptide" evidence="1">
    <location>
        <begin position="1"/>
        <end position="19"/>
    </location>
</feature>
<protein>
    <submittedName>
        <fullName evidence="2">Uncharacterized protein</fullName>
    </submittedName>
</protein>
<evidence type="ECO:0000256" key="1">
    <source>
        <dbReference type="SAM" id="SignalP"/>
    </source>
</evidence>
<dbReference type="EMBL" id="JBIGIC010000008">
    <property type="protein sequence ID" value="MFG6488251.1"/>
    <property type="molecule type" value="Genomic_DNA"/>
</dbReference>
<accession>A0ABW7HEY0</accession>
<dbReference type="RefSeq" id="WP_394412773.1">
    <property type="nucleotide sequence ID" value="NZ_JBIGIC010000008.1"/>
</dbReference>
<name>A0ABW7HEY0_9BURK</name>
<organism evidence="2 3">
    <name type="scientific">Pelomonas candidula</name>
    <dbReference type="NCBI Taxonomy" id="3299025"/>
    <lineage>
        <taxon>Bacteria</taxon>
        <taxon>Pseudomonadati</taxon>
        <taxon>Pseudomonadota</taxon>
        <taxon>Betaproteobacteria</taxon>
        <taxon>Burkholderiales</taxon>
        <taxon>Sphaerotilaceae</taxon>
        <taxon>Roseateles</taxon>
    </lineage>
</organism>